<name>A0A8J2XX37_9BURK</name>
<dbReference type="Gene3D" id="3.30.365.10">
    <property type="entry name" value="Aldehyde oxidase/xanthine dehydrogenase, molybdopterin binding domain"/>
    <property type="match status" value="4"/>
</dbReference>
<dbReference type="InterPro" id="IPR000674">
    <property type="entry name" value="Ald_Oxase/Xan_DH_a/b"/>
</dbReference>
<dbReference type="InterPro" id="IPR016208">
    <property type="entry name" value="Ald_Oxase/xanthine_DH-like"/>
</dbReference>
<dbReference type="InterPro" id="IPR037165">
    <property type="entry name" value="AldOxase/xan_DH_Mopterin-bd_sf"/>
</dbReference>
<evidence type="ECO:0000313" key="5">
    <source>
        <dbReference type="Proteomes" id="UP000620266"/>
    </source>
</evidence>
<dbReference type="SUPFAM" id="SSF56003">
    <property type="entry name" value="Molybdenum cofactor-binding domain"/>
    <property type="match status" value="1"/>
</dbReference>
<dbReference type="Pfam" id="PF02738">
    <property type="entry name" value="MoCoBD_1"/>
    <property type="match status" value="1"/>
</dbReference>
<dbReference type="GO" id="GO:0005506">
    <property type="term" value="F:iron ion binding"/>
    <property type="evidence" value="ECO:0007669"/>
    <property type="project" value="InterPro"/>
</dbReference>
<dbReference type="SUPFAM" id="SSF54665">
    <property type="entry name" value="CO dehydrogenase molybdoprotein N-domain-like"/>
    <property type="match status" value="1"/>
</dbReference>
<evidence type="ECO:0000256" key="2">
    <source>
        <dbReference type="ARBA" id="ARBA00023002"/>
    </source>
</evidence>
<evidence type="ECO:0000313" key="4">
    <source>
        <dbReference type="EMBL" id="GGB96771.1"/>
    </source>
</evidence>
<keyword evidence="5" id="KW-1185">Reference proteome</keyword>
<dbReference type="AlphaFoldDB" id="A0A8J2XX37"/>
<dbReference type="InterPro" id="IPR046867">
    <property type="entry name" value="AldOxase/xan_DH_MoCoBD2"/>
</dbReference>
<dbReference type="SMART" id="SM01008">
    <property type="entry name" value="Ald_Xan_dh_C"/>
    <property type="match status" value="1"/>
</dbReference>
<dbReference type="GO" id="GO:0016491">
    <property type="term" value="F:oxidoreductase activity"/>
    <property type="evidence" value="ECO:0007669"/>
    <property type="project" value="UniProtKB-KW"/>
</dbReference>
<dbReference type="Proteomes" id="UP000620266">
    <property type="component" value="Unassembled WGS sequence"/>
</dbReference>
<comment type="caution">
    <text evidence="4">The sequence shown here is derived from an EMBL/GenBank/DDBJ whole genome shotgun (WGS) entry which is preliminary data.</text>
</comment>
<feature type="domain" description="Aldehyde oxidase/xanthine dehydrogenase a/b hammerhead" evidence="3">
    <location>
        <begin position="33"/>
        <end position="142"/>
    </location>
</feature>
<keyword evidence="1" id="KW-0500">Molybdenum</keyword>
<dbReference type="RefSeq" id="WP_188394359.1">
    <property type="nucleotide sequence ID" value="NZ_BMCG01000001.1"/>
</dbReference>
<keyword evidence="2" id="KW-0560">Oxidoreductase</keyword>
<dbReference type="InterPro" id="IPR036856">
    <property type="entry name" value="Ald_Oxase/Xan_DH_a/b_sf"/>
</dbReference>
<reference evidence="4" key="1">
    <citation type="journal article" date="2014" name="Int. J. Syst. Evol. Microbiol.">
        <title>Complete genome sequence of Corynebacterium casei LMG S-19264T (=DSM 44701T), isolated from a smear-ripened cheese.</title>
        <authorList>
            <consortium name="US DOE Joint Genome Institute (JGI-PGF)"/>
            <person name="Walter F."/>
            <person name="Albersmeier A."/>
            <person name="Kalinowski J."/>
            <person name="Ruckert C."/>
        </authorList>
    </citation>
    <scope>NUCLEOTIDE SEQUENCE</scope>
    <source>
        <strain evidence="4">CCM 7086</strain>
    </source>
</reference>
<gene>
    <name evidence="4" type="primary">cutL</name>
    <name evidence="4" type="ORF">GCM10007205_02560</name>
</gene>
<evidence type="ECO:0000256" key="1">
    <source>
        <dbReference type="ARBA" id="ARBA00022505"/>
    </source>
</evidence>
<dbReference type="Pfam" id="PF20256">
    <property type="entry name" value="MoCoBD_2"/>
    <property type="match status" value="1"/>
</dbReference>
<dbReference type="PANTHER" id="PTHR11908">
    <property type="entry name" value="XANTHINE DEHYDROGENASE"/>
    <property type="match status" value="1"/>
</dbReference>
<proteinExistence type="predicted"/>
<dbReference type="Pfam" id="PF01315">
    <property type="entry name" value="Ald_Xan_dh_C"/>
    <property type="match status" value="1"/>
</dbReference>
<evidence type="ECO:0000259" key="3">
    <source>
        <dbReference type="SMART" id="SM01008"/>
    </source>
</evidence>
<dbReference type="EMBL" id="BMCG01000001">
    <property type="protein sequence ID" value="GGB96771.1"/>
    <property type="molecule type" value="Genomic_DNA"/>
</dbReference>
<accession>A0A8J2XX37</accession>
<dbReference type="InterPro" id="IPR008274">
    <property type="entry name" value="AldOxase/xan_DH_MoCoBD1"/>
</dbReference>
<sequence>MNDLVAPEQVVQAATEQGIGREVLRKEDRRLLLGQGQYVGDMRMPDMVEVAFVRSPVAHARIAGIEKPAGMEHLVFTMQDMQNVRPIVAASALPGFKRSEQYPLANDKVRHVGETVAACIAPDRARAEDIAASVFVDYQELPVMADMYGTLNSDTRVHDAWSDNVFAETNVDRRLQATEEAVIHVDRKLRMARQCMAPMEGRAVLCWWDTRTDQLIMYSAAQVPHINRTGLAECLGLDEGQIRVISPDVGGGFGYKGILLPEEICCAWLAMQLGRPVRWLEDRREQLSANANCREHGYDISVAVTHEGRLAGITCDAVVDSGAYSSYPFSACLEAAQIGSILPGPYMMDSFVCRTRSAATNKPPILPYRGVARTGVCFALEVMLDIAARELGMEPYALRARSLVPADAMPYNNITNKLFDSGDYTTCMTKAVEALDWQAWRTRQRERHSAPSAEGAQKRIGLGLAVFCEQGAHGTSVYHGWGIPMVPGYEQCTARFTPDGVLELRIGVHSHGQGLETSMAQVAHTVLGIDIAKVRVVHGDTGMTPYSTGTWGSRCAVMAGGAVGTACEQLAERIKSMAACLLGTDAAELTLEHGTVGMSGAADGKRLTLAEIAHTWYRAPQKLPVGAVDPGGLEVVAGYKMVPDAGTFSYACHACAVEVDTATGHVELLDYAICEDGGVLLNPLIVEGQIYGGLAQGIGTALYEEMPFDSEGQPLASTLQDYLLPGAGEMPPLTMLHMETPSPNSKYGQKGIGEGGAIAPPAAIINAINDALHELGAELTECPANPRRVLAALAAARKEVRA</sequence>
<organism evidence="4 5">
    <name type="scientific">Oxalicibacterium flavum</name>
    <dbReference type="NCBI Taxonomy" id="179467"/>
    <lineage>
        <taxon>Bacteria</taxon>
        <taxon>Pseudomonadati</taxon>
        <taxon>Pseudomonadota</taxon>
        <taxon>Betaproteobacteria</taxon>
        <taxon>Burkholderiales</taxon>
        <taxon>Oxalobacteraceae</taxon>
        <taxon>Oxalicibacterium</taxon>
    </lineage>
</organism>
<protein>
    <submittedName>
        <fullName evidence="4">Carbon monoxide dehydrogenase</fullName>
    </submittedName>
</protein>
<reference evidence="4" key="2">
    <citation type="submission" date="2020-09" db="EMBL/GenBank/DDBJ databases">
        <authorList>
            <person name="Sun Q."/>
            <person name="Sedlacek I."/>
        </authorList>
    </citation>
    <scope>NUCLEOTIDE SEQUENCE</scope>
    <source>
        <strain evidence="4">CCM 7086</strain>
    </source>
</reference>
<dbReference type="Gene3D" id="3.90.1170.50">
    <property type="entry name" value="Aldehyde oxidase/xanthine dehydrogenase, a/b hammerhead"/>
    <property type="match status" value="1"/>
</dbReference>
<dbReference type="PANTHER" id="PTHR11908:SF132">
    <property type="entry name" value="ALDEHYDE OXIDASE 1-RELATED"/>
    <property type="match status" value="1"/>
</dbReference>